<proteinExistence type="predicted"/>
<dbReference type="Pfam" id="PF13401">
    <property type="entry name" value="AAA_22"/>
    <property type="match status" value="1"/>
</dbReference>
<keyword evidence="3" id="KW-1185">Reference proteome</keyword>
<dbReference type="GO" id="GO:0005524">
    <property type="term" value="F:ATP binding"/>
    <property type="evidence" value="ECO:0007669"/>
    <property type="project" value="UniProtKB-KW"/>
</dbReference>
<dbReference type="Proteomes" id="UP001139104">
    <property type="component" value="Unassembled WGS sequence"/>
</dbReference>
<organism evidence="2 3">
    <name type="scientific">Candidatus Rhodoblastus alkanivorans</name>
    <dbReference type="NCBI Taxonomy" id="2954117"/>
    <lineage>
        <taxon>Bacteria</taxon>
        <taxon>Pseudomonadati</taxon>
        <taxon>Pseudomonadota</taxon>
        <taxon>Alphaproteobacteria</taxon>
        <taxon>Hyphomicrobiales</taxon>
        <taxon>Rhodoblastaceae</taxon>
        <taxon>Rhodoblastus</taxon>
    </lineage>
</organism>
<reference evidence="2" key="1">
    <citation type="journal article" date="2022" name="ISME J.">
        <title>Identification of active gaseous-alkane degraders at natural gas seeps.</title>
        <authorList>
            <person name="Farhan Ul Haque M."/>
            <person name="Hernandez M."/>
            <person name="Crombie A.T."/>
            <person name="Murrell J.C."/>
        </authorList>
    </citation>
    <scope>NUCLEOTIDE SEQUENCE</scope>
    <source>
        <strain evidence="2">PC2</strain>
    </source>
</reference>
<keyword evidence="2" id="KW-0547">Nucleotide-binding</keyword>
<dbReference type="InterPro" id="IPR052026">
    <property type="entry name" value="ExeA_AAA_ATPase_DNA-bind"/>
</dbReference>
<accession>A0ABS9Z9B5</accession>
<dbReference type="Gene3D" id="3.40.50.300">
    <property type="entry name" value="P-loop containing nucleotide triphosphate hydrolases"/>
    <property type="match status" value="1"/>
</dbReference>
<protein>
    <submittedName>
        <fullName evidence="2">ATP-binding protein</fullName>
    </submittedName>
</protein>
<evidence type="ECO:0000313" key="3">
    <source>
        <dbReference type="Proteomes" id="UP001139104"/>
    </source>
</evidence>
<dbReference type="RefSeq" id="WP_243067174.1">
    <property type="nucleotide sequence ID" value="NZ_JAIVFK010000048.1"/>
</dbReference>
<dbReference type="EMBL" id="JAIVFP010000001">
    <property type="protein sequence ID" value="MCI4683212.1"/>
    <property type="molecule type" value="Genomic_DNA"/>
</dbReference>
<dbReference type="InterPro" id="IPR049945">
    <property type="entry name" value="AAA_22"/>
</dbReference>
<feature type="domain" description="ORC1/DEAH AAA+ ATPase" evidence="1">
    <location>
        <begin position="27"/>
        <end position="146"/>
    </location>
</feature>
<evidence type="ECO:0000259" key="1">
    <source>
        <dbReference type="Pfam" id="PF13401"/>
    </source>
</evidence>
<dbReference type="PANTHER" id="PTHR35894">
    <property type="entry name" value="GENERAL SECRETION PATHWAY PROTEIN A-RELATED"/>
    <property type="match status" value="1"/>
</dbReference>
<name>A0ABS9Z9B5_9HYPH</name>
<gene>
    <name evidence="2" type="ORF">K2U94_10600</name>
</gene>
<dbReference type="SUPFAM" id="SSF52540">
    <property type="entry name" value="P-loop containing nucleoside triphosphate hydrolases"/>
    <property type="match status" value="1"/>
</dbReference>
<sequence>MAFRFVETSISRGIDETVTYSRATLRAAAIIGPPGIGKTVALERLYANDRKAIYLRISATQGTGKAAFRLLGDAMGVARGGRESTDSIWRALEDRFDTSGSWKQGEYLLIDEAQQLDLNVLKELVDLPSRFGFPVVVCGNPDLLKRTKVDRGAYEQIVSRCSKRLVLKAPLDEDLVAIALDFDVYGADARAAAVSYGQNTSIRELVQLLEDARTFVASGPIRLNDLRQTAVNTKGGSQALKLLSPAA</sequence>
<dbReference type="PANTHER" id="PTHR35894:SF1">
    <property type="entry name" value="PHOSPHORIBULOKINASE _ URIDINE KINASE FAMILY"/>
    <property type="match status" value="1"/>
</dbReference>
<evidence type="ECO:0000313" key="2">
    <source>
        <dbReference type="EMBL" id="MCI4683212.1"/>
    </source>
</evidence>
<comment type="caution">
    <text evidence="2">The sequence shown here is derived from an EMBL/GenBank/DDBJ whole genome shotgun (WGS) entry which is preliminary data.</text>
</comment>
<keyword evidence="2" id="KW-0067">ATP-binding</keyword>
<dbReference type="InterPro" id="IPR027417">
    <property type="entry name" value="P-loop_NTPase"/>
</dbReference>